<reference evidence="4" key="1">
    <citation type="submission" date="2023-07" db="EMBL/GenBank/DDBJ databases">
        <title>30 novel species of actinomycetes from the DSMZ collection.</title>
        <authorList>
            <person name="Nouioui I."/>
        </authorList>
    </citation>
    <scope>NUCLEOTIDE SEQUENCE [LARGE SCALE GENOMIC DNA]</scope>
    <source>
        <strain evidence="4">DSM 44399</strain>
    </source>
</reference>
<dbReference type="PROSITE" id="PS51502">
    <property type="entry name" value="S_R_A_B_BARREL"/>
    <property type="match status" value="1"/>
</dbReference>
<dbReference type="PANTHER" id="PTHR33178">
    <property type="match status" value="1"/>
</dbReference>
<protein>
    <submittedName>
        <fullName evidence="3">Dabb family protein</fullName>
    </submittedName>
</protein>
<evidence type="ECO:0000256" key="1">
    <source>
        <dbReference type="ARBA" id="ARBA00011738"/>
    </source>
</evidence>
<dbReference type="Pfam" id="PF07876">
    <property type="entry name" value="Dabb"/>
    <property type="match status" value="1"/>
</dbReference>
<dbReference type="SUPFAM" id="SSF54909">
    <property type="entry name" value="Dimeric alpha+beta barrel"/>
    <property type="match status" value="1"/>
</dbReference>
<accession>A0ABU2JCA6</accession>
<feature type="domain" description="Stress-response A/B barrel" evidence="2">
    <location>
        <begin position="3"/>
        <end position="96"/>
    </location>
</feature>
<comment type="caution">
    <text evidence="3">The sequence shown here is derived from an EMBL/GenBank/DDBJ whole genome shotgun (WGS) entry which is preliminary data.</text>
</comment>
<dbReference type="InterPro" id="IPR013097">
    <property type="entry name" value="Dabb"/>
</dbReference>
<evidence type="ECO:0000313" key="4">
    <source>
        <dbReference type="Proteomes" id="UP001183176"/>
    </source>
</evidence>
<dbReference type="Proteomes" id="UP001183176">
    <property type="component" value="Unassembled WGS sequence"/>
</dbReference>
<dbReference type="PANTHER" id="PTHR33178:SF10">
    <property type="entry name" value="STRESS-RESPONSE A_B BARREL DOMAIN-CONTAINING PROTEIN"/>
    <property type="match status" value="1"/>
</dbReference>
<evidence type="ECO:0000313" key="3">
    <source>
        <dbReference type="EMBL" id="MDT0262610.1"/>
    </source>
</evidence>
<dbReference type="SMART" id="SM00886">
    <property type="entry name" value="Dabb"/>
    <property type="match status" value="1"/>
</dbReference>
<dbReference type="EMBL" id="JAVREH010000020">
    <property type="protein sequence ID" value="MDT0262610.1"/>
    <property type="molecule type" value="Genomic_DNA"/>
</dbReference>
<proteinExistence type="predicted"/>
<keyword evidence="4" id="KW-1185">Reference proteome</keyword>
<gene>
    <name evidence="3" type="ORF">RM423_14540</name>
</gene>
<dbReference type="RefSeq" id="WP_311423760.1">
    <property type="nucleotide sequence ID" value="NZ_JAVREH010000020.1"/>
</dbReference>
<evidence type="ECO:0000259" key="2">
    <source>
        <dbReference type="PROSITE" id="PS51502"/>
    </source>
</evidence>
<dbReference type="InterPro" id="IPR044662">
    <property type="entry name" value="HS1/DABB1-like"/>
</dbReference>
<sequence>MTLQHIVLFAFTEELDEAQAREMRDQIEAWPRVIGGIDALRFGSDLTGARTRGHQYLLYMELQDVAALQAYQRHPVHQRFLAWVLEHDCTPLAFDYHLTEQTVIVPPPASAGRT</sequence>
<comment type="subunit">
    <text evidence="1">Homodimer.</text>
</comment>
<organism evidence="3 4">
    <name type="scientific">Jatrophihabitans lederbergiae</name>
    <dbReference type="NCBI Taxonomy" id="3075547"/>
    <lineage>
        <taxon>Bacteria</taxon>
        <taxon>Bacillati</taxon>
        <taxon>Actinomycetota</taxon>
        <taxon>Actinomycetes</taxon>
        <taxon>Jatrophihabitantales</taxon>
        <taxon>Jatrophihabitantaceae</taxon>
        <taxon>Jatrophihabitans</taxon>
    </lineage>
</organism>
<name>A0ABU2JCA6_9ACTN</name>
<dbReference type="Gene3D" id="3.30.70.100">
    <property type="match status" value="1"/>
</dbReference>
<dbReference type="InterPro" id="IPR011008">
    <property type="entry name" value="Dimeric_a/b-barrel"/>
</dbReference>